<name>A0A7V8N0C9_9LACT</name>
<dbReference type="RefSeq" id="WP_180746482.1">
    <property type="nucleotide sequence ID" value="NZ_CBCRWQ010000004.1"/>
</dbReference>
<feature type="coiled-coil region" evidence="1">
    <location>
        <begin position="437"/>
        <end position="482"/>
    </location>
</feature>
<dbReference type="Proteomes" id="UP000530186">
    <property type="component" value="Unassembled WGS sequence"/>
</dbReference>
<accession>A0A7V8N0C9</accession>
<feature type="region of interest" description="Disordered" evidence="2">
    <location>
        <begin position="138"/>
        <end position="157"/>
    </location>
</feature>
<evidence type="ECO:0000256" key="2">
    <source>
        <dbReference type="SAM" id="MobiDB-lite"/>
    </source>
</evidence>
<protein>
    <submittedName>
        <fullName evidence="3">Uncharacterized protein</fullName>
    </submittedName>
</protein>
<evidence type="ECO:0000256" key="1">
    <source>
        <dbReference type="SAM" id="Coils"/>
    </source>
</evidence>
<comment type="caution">
    <text evidence="3">The sequence shown here is derived from an EMBL/GenBank/DDBJ whole genome shotgun (WGS) entry which is preliminary data.</text>
</comment>
<gene>
    <name evidence="3" type="ORF">HZR21_03635</name>
</gene>
<dbReference type="GeneID" id="303194603"/>
<organism evidence="3 4">
    <name type="scientific">Pseudolactococcus laudensis</name>
    <dbReference type="NCBI Taxonomy" id="1494461"/>
    <lineage>
        <taxon>Bacteria</taxon>
        <taxon>Bacillati</taxon>
        <taxon>Bacillota</taxon>
        <taxon>Bacilli</taxon>
        <taxon>Lactobacillales</taxon>
        <taxon>Streptococcaceae</taxon>
        <taxon>Pseudolactococcus</taxon>
    </lineage>
</organism>
<dbReference type="Gene3D" id="2.60.120.200">
    <property type="match status" value="1"/>
</dbReference>
<reference evidence="3 4" key="1">
    <citation type="submission" date="2020-07" db="EMBL/GenBank/DDBJ databases">
        <authorList>
            <person name="Hilgarth M."/>
            <person name="Werum V."/>
            <person name="Vogel R.F."/>
        </authorList>
    </citation>
    <scope>NUCLEOTIDE SEQUENCE [LARGE SCALE GENOMIC DNA]</scope>
    <source>
        <strain evidence="3 4">DSM 28961</strain>
    </source>
</reference>
<keyword evidence="1" id="KW-0175">Coiled coil</keyword>
<proteinExistence type="predicted"/>
<dbReference type="EMBL" id="JACBNY010000004">
    <property type="protein sequence ID" value="MBA0016247.1"/>
    <property type="molecule type" value="Genomic_DNA"/>
</dbReference>
<keyword evidence="4" id="KW-1185">Reference proteome</keyword>
<dbReference type="AlphaFoldDB" id="A0A7V8N0C9"/>
<sequence>MAQKQKKKRLREHRFLVQAGAFLAIVAGALRVGFVGVNDQVEETLDPEKAVAETKETTCLIKDFNDINAAELGHLSHTATKIDTAINDRTDDATVYADEVAPKGLTNVKQVSSADHNETNLTYEQANQVADANGAVVTPDKNNSVIGTPENKSPDEVKNTVSGFSDVIPDSNGNISSGTYTASDHSRTAIVGNVTDTIGTGVHKSTENGDTLPTYDRTSGKVTDGKTIISNVTTTSKDGARTAHATVNGDVAPSTVYDENGRPVQLEAAQVGQTYYTDAQQTSKIIFTQNKQGKVVDETKGFAIPKQISDTVTGQNIINSASLDQANNVIQLTPDKNDQAGTAILGSDKGIDLSQDFDLDASVNLGSNSVEKSGGRTNKWVKQSDGTWVQVHTGSEKGGDGISFGFNPIGNDDVGHWGNSFMRKTEDEAGQIIDTANATAQQIISDAQAEITEKEAQSREELDRLKGRIDHYSTQINAAAQTIDTLLGTISSL</sequence>
<evidence type="ECO:0000313" key="4">
    <source>
        <dbReference type="Proteomes" id="UP000530186"/>
    </source>
</evidence>
<evidence type="ECO:0000313" key="3">
    <source>
        <dbReference type="EMBL" id="MBA0016247.1"/>
    </source>
</evidence>